<dbReference type="Proteomes" id="UP000199626">
    <property type="component" value="Unassembled WGS sequence"/>
</dbReference>
<dbReference type="OrthoDB" id="7359894at2"/>
<organism evidence="8 9">
    <name type="scientific">Pseudidiomarina indica</name>
    <dbReference type="NCBI Taxonomy" id="1159017"/>
    <lineage>
        <taxon>Bacteria</taxon>
        <taxon>Pseudomonadati</taxon>
        <taxon>Pseudomonadota</taxon>
        <taxon>Gammaproteobacteria</taxon>
        <taxon>Alteromonadales</taxon>
        <taxon>Idiomarinaceae</taxon>
        <taxon>Pseudidiomarina</taxon>
    </lineage>
</organism>
<keyword evidence="5 6" id="KW-0472">Membrane</keyword>
<evidence type="ECO:0000256" key="6">
    <source>
        <dbReference type="SAM" id="Phobius"/>
    </source>
</evidence>
<dbReference type="PANTHER" id="PTHR33885:SF3">
    <property type="entry name" value="PHAGE SHOCK PROTEIN C"/>
    <property type="match status" value="1"/>
</dbReference>
<evidence type="ECO:0000259" key="7">
    <source>
        <dbReference type="Pfam" id="PF04024"/>
    </source>
</evidence>
<name>A0A1G6AAH2_9GAMM</name>
<protein>
    <submittedName>
        <fullName evidence="8">Phage shock protein C (PspC) family protein</fullName>
    </submittedName>
</protein>
<comment type="subcellular location">
    <subcellularLocation>
        <location evidence="1">Cell membrane</location>
        <topology evidence="1">Single-pass membrane protein</topology>
    </subcellularLocation>
</comment>
<evidence type="ECO:0000256" key="5">
    <source>
        <dbReference type="ARBA" id="ARBA00023136"/>
    </source>
</evidence>
<dbReference type="InterPro" id="IPR052027">
    <property type="entry name" value="PspC"/>
</dbReference>
<dbReference type="PANTHER" id="PTHR33885">
    <property type="entry name" value="PHAGE SHOCK PROTEIN C"/>
    <property type="match status" value="1"/>
</dbReference>
<dbReference type="InterPro" id="IPR014320">
    <property type="entry name" value="Phageshock_PspC"/>
</dbReference>
<evidence type="ECO:0000256" key="1">
    <source>
        <dbReference type="ARBA" id="ARBA00004162"/>
    </source>
</evidence>
<dbReference type="GO" id="GO:0005886">
    <property type="term" value="C:plasma membrane"/>
    <property type="evidence" value="ECO:0007669"/>
    <property type="project" value="UniProtKB-SubCell"/>
</dbReference>
<sequence>MSQSSGTRRTLMRDKAKGKIAGVCAGIAEHYHIEVWLVRIIAVTALIFSSSFVTVIYIALWFILDEKKPEPAALNTSQIGVKTKVWEAGEAPTRALQEIQQEFQAMEKSLQRMEHYVTSNSYKIDRELNQL</sequence>
<proteinExistence type="predicted"/>
<evidence type="ECO:0000313" key="8">
    <source>
        <dbReference type="EMBL" id="SDB05428.1"/>
    </source>
</evidence>
<feature type="transmembrane region" description="Helical" evidence="6">
    <location>
        <begin position="40"/>
        <end position="64"/>
    </location>
</feature>
<dbReference type="NCBIfam" id="TIGR02978">
    <property type="entry name" value="phageshock_pspC"/>
    <property type="match status" value="1"/>
</dbReference>
<reference evidence="9" key="1">
    <citation type="submission" date="2016-10" db="EMBL/GenBank/DDBJ databases">
        <authorList>
            <person name="Varghese N."/>
            <person name="Submissions S."/>
        </authorList>
    </citation>
    <scope>NUCLEOTIDE SEQUENCE [LARGE SCALE GENOMIC DNA]</scope>
    <source>
        <strain evidence="9">CGMCC 1.10824</strain>
    </source>
</reference>
<dbReference type="Pfam" id="PF04024">
    <property type="entry name" value="PspC"/>
    <property type="match status" value="1"/>
</dbReference>
<evidence type="ECO:0000256" key="2">
    <source>
        <dbReference type="ARBA" id="ARBA00022475"/>
    </source>
</evidence>
<feature type="domain" description="Phage shock protein PspC N-terminal" evidence="7">
    <location>
        <begin position="9"/>
        <end position="66"/>
    </location>
</feature>
<dbReference type="RefSeq" id="WP_092590901.1">
    <property type="nucleotide sequence ID" value="NZ_FMXN01000001.1"/>
</dbReference>
<dbReference type="InterPro" id="IPR007168">
    <property type="entry name" value="Phageshock_PspC_N"/>
</dbReference>
<accession>A0A1G6AAH2</accession>
<dbReference type="EMBL" id="FMXN01000001">
    <property type="protein sequence ID" value="SDB05428.1"/>
    <property type="molecule type" value="Genomic_DNA"/>
</dbReference>
<dbReference type="AlphaFoldDB" id="A0A1G6AAH2"/>
<evidence type="ECO:0000313" key="9">
    <source>
        <dbReference type="Proteomes" id="UP000199626"/>
    </source>
</evidence>
<dbReference type="STRING" id="1159017.SAMN02927930_00241"/>
<gene>
    <name evidence="8" type="ORF">SAMN02927930_00241</name>
</gene>
<keyword evidence="4 6" id="KW-1133">Transmembrane helix</keyword>
<keyword evidence="9" id="KW-1185">Reference proteome</keyword>
<keyword evidence="3 6" id="KW-0812">Transmembrane</keyword>
<keyword evidence="2" id="KW-1003">Cell membrane</keyword>
<evidence type="ECO:0000256" key="3">
    <source>
        <dbReference type="ARBA" id="ARBA00022692"/>
    </source>
</evidence>
<evidence type="ECO:0000256" key="4">
    <source>
        <dbReference type="ARBA" id="ARBA00022989"/>
    </source>
</evidence>